<evidence type="ECO:0000256" key="2">
    <source>
        <dbReference type="ARBA" id="ARBA00023015"/>
    </source>
</evidence>
<reference evidence="8" key="2">
    <citation type="journal article" date="2021" name="Microbiome">
        <title>Successional dynamics and alternative stable states in a saline activated sludge microbial community over 9 years.</title>
        <authorList>
            <person name="Wang Y."/>
            <person name="Ye J."/>
            <person name="Ju F."/>
            <person name="Liu L."/>
            <person name="Boyd J.A."/>
            <person name="Deng Y."/>
            <person name="Parks D.H."/>
            <person name="Jiang X."/>
            <person name="Yin X."/>
            <person name="Woodcroft B.J."/>
            <person name="Tyson G.W."/>
            <person name="Hugenholtz P."/>
            <person name="Polz M.F."/>
            <person name="Zhang T."/>
        </authorList>
    </citation>
    <scope>NUCLEOTIDE SEQUENCE</scope>
    <source>
        <strain evidence="8">HKST-UBA02</strain>
    </source>
</reference>
<reference evidence="8" key="1">
    <citation type="submission" date="2020-04" db="EMBL/GenBank/DDBJ databases">
        <authorList>
            <person name="Zhang T."/>
        </authorList>
    </citation>
    <scope>NUCLEOTIDE SEQUENCE</scope>
    <source>
        <strain evidence="8">HKST-UBA02</strain>
    </source>
</reference>
<dbReference type="Pfam" id="PF08281">
    <property type="entry name" value="Sigma70_r4_2"/>
    <property type="match status" value="1"/>
</dbReference>
<name>A0A956SFL7_UNCEI</name>
<dbReference type="InterPro" id="IPR014284">
    <property type="entry name" value="RNA_pol_sigma-70_dom"/>
</dbReference>
<dbReference type="Gene3D" id="1.10.10.10">
    <property type="entry name" value="Winged helix-like DNA-binding domain superfamily/Winged helix DNA-binding domain"/>
    <property type="match status" value="1"/>
</dbReference>
<comment type="similarity">
    <text evidence="1">Belongs to the sigma-70 factor family. ECF subfamily.</text>
</comment>
<evidence type="ECO:0000259" key="7">
    <source>
        <dbReference type="Pfam" id="PF08281"/>
    </source>
</evidence>
<evidence type="ECO:0000313" key="9">
    <source>
        <dbReference type="Proteomes" id="UP000739538"/>
    </source>
</evidence>
<dbReference type="Pfam" id="PF04542">
    <property type="entry name" value="Sigma70_r2"/>
    <property type="match status" value="1"/>
</dbReference>
<dbReference type="SUPFAM" id="SSF88946">
    <property type="entry name" value="Sigma2 domain of RNA polymerase sigma factors"/>
    <property type="match status" value="1"/>
</dbReference>
<dbReference type="AlphaFoldDB" id="A0A956SFL7"/>
<feature type="domain" description="RNA polymerase sigma-70 region 2" evidence="6">
    <location>
        <begin position="36"/>
        <end position="108"/>
    </location>
</feature>
<evidence type="ECO:0000259" key="6">
    <source>
        <dbReference type="Pfam" id="PF04542"/>
    </source>
</evidence>
<keyword evidence="3" id="KW-0731">Sigma factor</keyword>
<sequence length="198" mass="21779">MTEVVGTAPPGWPARENTATLLGLARGGDLSARERLFGRYLPILSRWAHHRSSGGARELGETDDLVQDTLIRALARLDSFVYQREGAFLAYLRGILMNAIRDRARRAAVRPRPVTLEDAECDPAPSPLEVAIGWDCAERIERALSQLDAESQQAIILRIEFGLTHEEIAMAMDKPSPDSARMAVARALVALAKAMHRA</sequence>
<accession>A0A956SFL7</accession>
<dbReference type="InterPro" id="IPR013324">
    <property type="entry name" value="RNA_pol_sigma_r3/r4-like"/>
</dbReference>
<protein>
    <submittedName>
        <fullName evidence="8">Sigma-70 family RNA polymerase sigma factor</fullName>
    </submittedName>
</protein>
<dbReference type="Gene3D" id="1.10.1740.10">
    <property type="match status" value="1"/>
</dbReference>
<dbReference type="GO" id="GO:0003677">
    <property type="term" value="F:DNA binding"/>
    <property type="evidence" value="ECO:0007669"/>
    <property type="project" value="UniProtKB-KW"/>
</dbReference>
<comment type="caution">
    <text evidence="8">The sequence shown here is derived from an EMBL/GenBank/DDBJ whole genome shotgun (WGS) entry which is preliminary data.</text>
</comment>
<dbReference type="EMBL" id="JAGQHS010000219">
    <property type="protein sequence ID" value="MCA9758840.1"/>
    <property type="molecule type" value="Genomic_DNA"/>
</dbReference>
<dbReference type="InterPro" id="IPR013249">
    <property type="entry name" value="RNA_pol_sigma70_r4_t2"/>
</dbReference>
<feature type="domain" description="RNA polymerase sigma factor 70 region 4 type 2" evidence="7">
    <location>
        <begin position="138"/>
        <end position="188"/>
    </location>
</feature>
<evidence type="ECO:0000313" key="8">
    <source>
        <dbReference type="EMBL" id="MCA9758840.1"/>
    </source>
</evidence>
<dbReference type="PANTHER" id="PTHR43133">
    <property type="entry name" value="RNA POLYMERASE ECF-TYPE SIGMA FACTO"/>
    <property type="match status" value="1"/>
</dbReference>
<dbReference type="InterPro" id="IPR036388">
    <property type="entry name" value="WH-like_DNA-bd_sf"/>
</dbReference>
<dbReference type="InterPro" id="IPR013325">
    <property type="entry name" value="RNA_pol_sigma_r2"/>
</dbReference>
<dbReference type="Proteomes" id="UP000739538">
    <property type="component" value="Unassembled WGS sequence"/>
</dbReference>
<dbReference type="InterPro" id="IPR007627">
    <property type="entry name" value="RNA_pol_sigma70_r2"/>
</dbReference>
<keyword evidence="5" id="KW-0804">Transcription</keyword>
<proteinExistence type="inferred from homology"/>
<evidence type="ECO:0000256" key="1">
    <source>
        <dbReference type="ARBA" id="ARBA00010641"/>
    </source>
</evidence>
<dbReference type="InterPro" id="IPR039425">
    <property type="entry name" value="RNA_pol_sigma-70-like"/>
</dbReference>
<organism evidence="8 9">
    <name type="scientific">Eiseniibacteriota bacterium</name>
    <dbReference type="NCBI Taxonomy" id="2212470"/>
    <lineage>
        <taxon>Bacteria</taxon>
        <taxon>Candidatus Eiseniibacteriota</taxon>
    </lineage>
</organism>
<keyword evidence="2" id="KW-0805">Transcription regulation</keyword>
<dbReference type="GO" id="GO:0016987">
    <property type="term" value="F:sigma factor activity"/>
    <property type="evidence" value="ECO:0007669"/>
    <property type="project" value="UniProtKB-KW"/>
</dbReference>
<gene>
    <name evidence="8" type="ORF">KDA27_23805</name>
</gene>
<dbReference type="NCBIfam" id="TIGR02937">
    <property type="entry name" value="sigma70-ECF"/>
    <property type="match status" value="1"/>
</dbReference>
<dbReference type="SUPFAM" id="SSF88659">
    <property type="entry name" value="Sigma3 and sigma4 domains of RNA polymerase sigma factors"/>
    <property type="match status" value="1"/>
</dbReference>
<evidence type="ECO:0000256" key="3">
    <source>
        <dbReference type="ARBA" id="ARBA00023082"/>
    </source>
</evidence>
<dbReference type="GO" id="GO:0006352">
    <property type="term" value="P:DNA-templated transcription initiation"/>
    <property type="evidence" value="ECO:0007669"/>
    <property type="project" value="InterPro"/>
</dbReference>
<dbReference type="PANTHER" id="PTHR43133:SF8">
    <property type="entry name" value="RNA POLYMERASE SIGMA FACTOR HI_1459-RELATED"/>
    <property type="match status" value="1"/>
</dbReference>
<keyword evidence="4" id="KW-0238">DNA-binding</keyword>
<evidence type="ECO:0000256" key="5">
    <source>
        <dbReference type="ARBA" id="ARBA00023163"/>
    </source>
</evidence>
<evidence type="ECO:0000256" key="4">
    <source>
        <dbReference type="ARBA" id="ARBA00023125"/>
    </source>
</evidence>